<dbReference type="Pfam" id="PF00578">
    <property type="entry name" value="AhpC-TSA"/>
    <property type="match status" value="1"/>
</dbReference>
<dbReference type="PROSITE" id="PS51857">
    <property type="entry name" value="CSD_2"/>
    <property type="match status" value="1"/>
</dbReference>
<dbReference type="SUPFAM" id="SSF50249">
    <property type="entry name" value="Nucleic acid-binding proteins"/>
    <property type="match status" value="1"/>
</dbReference>
<sequence length="279" mass="31662">MTTSLQVGDRFPDAELPNHENQVVKLSSFTQPSLMDRYLGFTDGYPLIVVFYRGFFCPRDRQQLLQLVQFQNELAVNYSKLVTIGVDPPLVQAAFRAGLGAQWTFLCDEKRELSQQIHILDETEGEYAYRAQPYTFVLRSDLTIYKIYNGWFFVGRPTVEELRHDLRAIMETRSDYRYQAYDTPAVKQIRIPQQEWLNGAPALGANGLPIAQGVVRWFDLKAGSGMIAQNNGGADVFFNFTAIPGEGYRTVKAGTPVKFELVEGKFGLTARNLQPQKEN</sequence>
<dbReference type="Gene3D" id="3.40.30.10">
    <property type="entry name" value="Glutaredoxin"/>
    <property type="match status" value="1"/>
</dbReference>
<dbReference type="InterPro" id="IPR012340">
    <property type="entry name" value="NA-bd_OB-fold"/>
</dbReference>
<name>A0ABV4WDZ1_9CYAN</name>
<dbReference type="PANTHER" id="PTHR11544">
    <property type="entry name" value="COLD SHOCK DOMAIN CONTAINING PROTEINS"/>
    <property type="match status" value="1"/>
</dbReference>
<organism evidence="3 4">
    <name type="scientific">Floridaenema evergladense BLCC-F167</name>
    <dbReference type="NCBI Taxonomy" id="3153639"/>
    <lineage>
        <taxon>Bacteria</taxon>
        <taxon>Bacillati</taxon>
        <taxon>Cyanobacteriota</taxon>
        <taxon>Cyanophyceae</taxon>
        <taxon>Oscillatoriophycideae</taxon>
        <taxon>Aerosakkonematales</taxon>
        <taxon>Aerosakkonemataceae</taxon>
        <taxon>Floridanema</taxon>
        <taxon>Floridanema evergladense</taxon>
    </lineage>
</organism>
<dbReference type="Proteomes" id="UP001576780">
    <property type="component" value="Unassembled WGS sequence"/>
</dbReference>
<dbReference type="Gene3D" id="2.40.50.140">
    <property type="entry name" value="Nucleic acid-binding proteins"/>
    <property type="match status" value="1"/>
</dbReference>
<dbReference type="PRINTS" id="PR00050">
    <property type="entry name" value="COLDSHOCK"/>
</dbReference>
<proteinExistence type="predicted"/>
<keyword evidence="4" id="KW-1185">Reference proteome</keyword>
<dbReference type="PROSITE" id="PS51352">
    <property type="entry name" value="THIOREDOXIN_2"/>
    <property type="match status" value="1"/>
</dbReference>
<dbReference type="Pfam" id="PF00313">
    <property type="entry name" value="CSD"/>
    <property type="match status" value="1"/>
</dbReference>
<dbReference type="InterPro" id="IPR050181">
    <property type="entry name" value="Cold_shock_domain"/>
</dbReference>
<dbReference type="EMBL" id="JBHFNT010000020">
    <property type="protein sequence ID" value="MFB2833247.1"/>
    <property type="molecule type" value="Genomic_DNA"/>
</dbReference>
<dbReference type="SUPFAM" id="SSF52833">
    <property type="entry name" value="Thioredoxin-like"/>
    <property type="match status" value="1"/>
</dbReference>
<accession>A0ABV4WDZ1</accession>
<protein>
    <submittedName>
        <fullName evidence="3">Cold shock domain-containing protein</fullName>
    </submittedName>
</protein>
<feature type="domain" description="Thioredoxin" evidence="1">
    <location>
        <begin position="5"/>
        <end position="171"/>
    </location>
</feature>
<dbReference type="SMART" id="SM00357">
    <property type="entry name" value="CSP"/>
    <property type="match status" value="1"/>
</dbReference>
<gene>
    <name evidence="3" type="ORF">ACE1CA_01800</name>
</gene>
<evidence type="ECO:0000259" key="2">
    <source>
        <dbReference type="PROSITE" id="PS51857"/>
    </source>
</evidence>
<evidence type="ECO:0000313" key="4">
    <source>
        <dbReference type="Proteomes" id="UP001576780"/>
    </source>
</evidence>
<dbReference type="InterPro" id="IPR036249">
    <property type="entry name" value="Thioredoxin-like_sf"/>
</dbReference>
<dbReference type="RefSeq" id="WP_413275714.1">
    <property type="nucleotide sequence ID" value="NZ_JBHFNT010000020.1"/>
</dbReference>
<dbReference type="InterPro" id="IPR002059">
    <property type="entry name" value="CSP_DNA-bd"/>
</dbReference>
<evidence type="ECO:0000313" key="3">
    <source>
        <dbReference type="EMBL" id="MFB2833247.1"/>
    </source>
</evidence>
<dbReference type="CDD" id="cd04458">
    <property type="entry name" value="CSP_CDS"/>
    <property type="match status" value="1"/>
</dbReference>
<feature type="domain" description="CSD" evidence="2">
    <location>
        <begin position="210"/>
        <end position="275"/>
    </location>
</feature>
<dbReference type="InterPro" id="IPR000866">
    <property type="entry name" value="AhpC/TSA"/>
</dbReference>
<reference evidence="3 4" key="1">
    <citation type="submission" date="2024-09" db="EMBL/GenBank/DDBJ databases">
        <title>Floridaenema gen nov. (Aerosakkonemataceae, Aerosakkonematales ord. nov., Cyanobacteria) from benthic tropical and subtropical fresh waters, with the description of four new species.</title>
        <authorList>
            <person name="Moretto J.A."/>
            <person name="Berthold D.E."/>
            <person name="Lefler F.W."/>
            <person name="Huang I.-S."/>
            <person name="Laughinghouse H. IV."/>
        </authorList>
    </citation>
    <scope>NUCLEOTIDE SEQUENCE [LARGE SCALE GENOMIC DNA]</scope>
    <source>
        <strain evidence="3 4">BLCC-F167</strain>
    </source>
</reference>
<dbReference type="InterPro" id="IPR011129">
    <property type="entry name" value="CSD"/>
</dbReference>
<dbReference type="InterPro" id="IPR013766">
    <property type="entry name" value="Thioredoxin_domain"/>
</dbReference>
<comment type="caution">
    <text evidence="3">The sequence shown here is derived from an EMBL/GenBank/DDBJ whole genome shotgun (WGS) entry which is preliminary data.</text>
</comment>
<evidence type="ECO:0000259" key="1">
    <source>
        <dbReference type="PROSITE" id="PS51352"/>
    </source>
</evidence>